<dbReference type="SUPFAM" id="SSF47090">
    <property type="entry name" value="PGBD-like"/>
    <property type="match status" value="2"/>
</dbReference>
<dbReference type="SUPFAM" id="SSF55846">
    <property type="entry name" value="N-acetylmuramoyl-L-alanine amidase-like"/>
    <property type="match status" value="1"/>
</dbReference>
<dbReference type="Pfam" id="PF01510">
    <property type="entry name" value="Amidase_2"/>
    <property type="match status" value="1"/>
</dbReference>
<sequence>MPTTTPLWKYADNITFIAPKRSVKTVFLHCSASDNSNHDDVSVMEEWHKKRGFSGVGYHFFINKNGDIQQGRDLEKIPAAQKGHNTNSIAICLHGLKIEKFTQPQFDSVKNLCTAIDSEYSSINIRFRGHKEVSNKSCPVFDYKTVLSLDKKGLLSKISVTSKATKAHQKKPTKHSSQLEITDRGNDVKALQALLNNIGYFTVQDGLFGQSTELAVKNFQRRNQLVDDGIVGAKTRAKLLHVAGGDFFESKKTLKFSHHGDEVRSLQYVLLNHGEKRISPDGMFGVNTRSAVISVQKKLRLYPDGIVGNKTRTALQRKNYVKAQFHALNKMAS</sequence>
<organism evidence="3">
    <name type="scientific">hydrothermal vent metagenome</name>
    <dbReference type="NCBI Taxonomy" id="652676"/>
    <lineage>
        <taxon>unclassified sequences</taxon>
        <taxon>metagenomes</taxon>
        <taxon>ecological metagenomes</taxon>
    </lineage>
</organism>
<evidence type="ECO:0000259" key="2">
    <source>
        <dbReference type="Pfam" id="PF01510"/>
    </source>
</evidence>
<dbReference type="CDD" id="cd06583">
    <property type="entry name" value="PGRP"/>
    <property type="match status" value="1"/>
</dbReference>
<dbReference type="AlphaFoldDB" id="A0A3B0XSM1"/>
<dbReference type="InterPro" id="IPR015510">
    <property type="entry name" value="PGRP"/>
</dbReference>
<dbReference type="InterPro" id="IPR002502">
    <property type="entry name" value="Amidase_domain"/>
</dbReference>
<dbReference type="PANTHER" id="PTHR11022">
    <property type="entry name" value="PEPTIDOGLYCAN RECOGNITION PROTEIN"/>
    <property type="match status" value="1"/>
</dbReference>
<dbReference type="InterPro" id="IPR036365">
    <property type="entry name" value="PGBD-like_sf"/>
</dbReference>
<dbReference type="InterPro" id="IPR036366">
    <property type="entry name" value="PGBDSf"/>
</dbReference>
<feature type="domain" description="N-acetylmuramoyl-L-alanine amidase" evidence="2">
    <location>
        <begin position="20"/>
        <end position="139"/>
    </location>
</feature>
<dbReference type="GO" id="GO:0009253">
    <property type="term" value="P:peptidoglycan catabolic process"/>
    <property type="evidence" value="ECO:0007669"/>
    <property type="project" value="InterPro"/>
</dbReference>
<evidence type="ECO:0000313" key="3">
    <source>
        <dbReference type="EMBL" id="VAW59386.1"/>
    </source>
</evidence>
<dbReference type="Pfam" id="PF01471">
    <property type="entry name" value="PG_binding_1"/>
    <property type="match status" value="2"/>
</dbReference>
<feature type="domain" description="Peptidoglycan binding-like" evidence="1">
    <location>
        <begin position="260"/>
        <end position="315"/>
    </location>
</feature>
<protein>
    <recommendedName>
        <fullName evidence="4">N-acetylmuramoyl-L-alanine amidase</fullName>
    </recommendedName>
</protein>
<dbReference type="InterPro" id="IPR002477">
    <property type="entry name" value="Peptidoglycan-bd-like"/>
</dbReference>
<dbReference type="GO" id="GO:0008745">
    <property type="term" value="F:N-acetylmuramoyl-L-alanine amidase activity"/>
    <property type="evidence" value="ECO:0007669"/>
    <property type="project" value="InterPro"/>
</dbReference>
<dbReference type="Gene3D" id="3.40.80.10">
    <property type="entry name" value="Peptidoglycan recognition protein-like"/>
    <property type="match status" value="1"/>
</dbReference>
<name>A0A3B0XSM1_9ZZZZ</name>
<reference evidence="3" key="1">
    <citation type="submission" date="2018-06" db="EMBL/GenBank/DDBJ databases">
        <authorList>
            <person name="Zhirakovskaya E."/>
        </authorList>
    </citation>
    <scope>NUCLEOTIDE SEQUENCE</scope>
</reference>
<dbReference type="Gene3D" id="1.10.101.10">
    <property type="entry name" value="PGBD-like superfamily/PGBD"/>
    <property type="match status" value="2"/>
</dbReference>
<evidence type="ECO:0000259" key="1">
    <source>
        <dbReference type="Pfam" id="PF01471"/>
    </source>
</evidence>
<feature type="domain" description="Peptidoglycan binding-like" evidence="1">
    <location>
        <begin position="184"/>
        <end position="239"/>
    </location>
</feature>
<dbReference type="EMBL" id="UOFH01000075">
    <property type="protein sequence ID" value="VAW59386.1"/>
    <property type="molecule type" value="Genomic_DNA"/>
</dbReference>
<proteinExistence type="predicted"/>
<dbReference type="PANTHER" id="PTHR11022:SF41">
    <property type="entry name" value="PEPTIDOGLYCAN-RECOGNITION PROTEIN LC-RELATED"/>
    <property type="match status" value="1"/>
</dbReference>
<evidence type="ECO:0008006" key="4">
    <source>
        <dbReference type="Google" id="ProtNLM"/>
    </source>
</evidence>
<gene>
    <name evidence="3" type="ORF">MNBD_GAMMA08-987</name>
</gene>
<dbReference type="InterPro" id="IPR036505">
    <property type="entry name" value="Amidase/PGRP_sf"/>
</dbReference>
<accession>A0A3B0XSM1</accession>